<organism evidence="2">
    <name type="scientific">Vitis vinifera</name>
    <name type="common">Grape</name>
    <dbReference type="NCBI Taxonomy" id="29760"/>
    <lineage>
        <taxon>Eukaryota</taxon>
        <taxon>Viridiplantae</taxon>
        <taxon>Streptophyta</taxon>
        <taxon>Embryophyta</taxon>
        <taxon>Tracheophyta</taxon>
        <taxon>Spermatophyta</taxon>
        <taxon>Magnoliopsida</taxon>
        <taxon>eudicotyledons</taxon>
        <taxon>Gunneridae</taxon>
        <taxon>Pentapetalae</taxon>
        <taxon>rosids</taxon>
        <taxon>Vitales</taxon>
        <taxon>Vitaceae</taxon>
        <taxon>Viteae</taxon>
        <taxon>Vitis</taxon>
    </lineage>
</organism>
<feature type="compositionally biased region" description="Acidic residues" evidence="1">
    <location>
        <begin position="135"/>
        <end position="151"/>
    </location>
</feature>
<dbReference type="OrthoDB" id="1695521at2759"/>
<dbReference type="EMBL" id="AM456133">
    <property type="protein sequence ID" value="CAN78899.1"/>
    <property type="molecule type" value="Genomic_DNA"/>
</dbReference>
<gene>
    <name evidence="2" type="ORF">VITISV_011189</name>
</gene>
<evidence type="ECO:0000256" key="1">
    <source>
        <dbReference type="SAM" id="MobiDB-lite"/>
    </source>
</evidence>
<reference evidence="2" key="1">
    <citation type="journal article" date="2007" name="PLoS ONE">
        <title>The first genome sequence of an elite grapevine cultivar (Pinot noir Vitis vinifera L.): coping with a highly heterozygous genome.</title>
        <authorList>
            <person name="Velasco R."/>
            <person name="Zharkikh A."/>
            <person name="Troggio M."/>
            <person name="Cartwright D.A."/>
            <person name="Cestaro A."/>
            <person name="Pruss D."/>
            <person name="Pindo M."/>
            <person name="FitzGerald L.M."/>
            <person name="Vezzulli S."/>
            <person name="Reid J."/>
            <person name="Malacarne G."/>
            <person name="Iliev D."/>
            <person name="Coppola G."/>
            <person name="Wardell B."/>
            <person name="Micheletti D."/>
            <person name="Macalma T."/>
            <person name="Facci M."/>
            <person name="Mitchell J.T."/>
            <person name="Perazzolli M."/>
            <person name="Eldredge G."/>
            <person name="Gatto P."/>
            <person name="Oyzerski R."/>
            <person name="Moretto M."/>
            <person name="Gutin N."/>
            <person name="Stefanini M."/>
            <person name="Chen Y."/>
            <person name="Segala C."/>
            <person name="Davenport C."/>
            <person name="Dematte L."/>
            <person name="Mraz A."/>
            <person name="Battilana J."/>
            <person name="Stormo K."/>
            <person name="Costa F."/>
            <person name="Tao Q."/>
            <person name="Si-Ammour A."/>
            <person name="Harkins T."/>
            <person name="Lackey A."/>
            <person name="Perbost C."/>
            <person name="Taillon B."/>
            <person name="Stella A."/>
            <person name="Solovyev V."/>
            <person name="Fawcett J.A."/>
            <person name="Sterck L."/>
            <person name="Vandepoele K."/>
            <person name="Grando S.M."/>
            <person name="Toppo S."/>
            <person name="Moser C."/>
            <person name="Lanchbury J."/>
            <person name="Bogden R."/>
            <person name="Skolnick M."/>
            <person name="Sgaramella V."/>
            <person name="Bhatnagar S.K."/>
            <person name="Fontana P."/>
            <person name="Gutin A."/>
            <person name="Van de Peer Y."/>
            <person name="Salamini F."/>
            <person name="Viola R."/>
        </authorList>
    </citation>
    <scope>NUCLEOTIDE SEQUENCE</scope>
</reference>
<protein>
    <submittedName>
        <fullName evidence="2">Uncharacterized protein</fullName>
    </submittedName>
</protein>
<name>A5BE17_VITVI</name>
<evidence type="ECO:0000313" key="2">
    <source>
        <dbReference type="EMBL" id="CAN78899.1"/>
    </source>
</evidence>
<accession>A5BE17</accession>
<dbReference type="ExpressionAtlas" id="A5BE17">
    <property type="expression patterns" value="baseline and differential"/>
</dbReference>
<dbReference type="AlphaFoldDB" id="A5BE17"/>
<sequence length="165" mass="18449">MRRAVLNRMKTDIERRAGSGKSTLTFQNPSAQLYSAMAQLSPLTQYAELYVDSSRPSIQQAASVDAVAYLLKNDILTLEALVEEMGMYLPTTDNLIHARDGLADWRALKPKPTFTIMLRMQLKSGEKEPELSSDLQEDNTESLDNVDDENADGYGYFSEFEKGTA</sequence>
<proteinExistence type="predicted"/>
<feature type="region of interest" description="Disordered" evidence="1">
    <location>
        <begin position="125"/>
        <end position="165"/>
    </location>
</feature>